<dbReference type="InterPro" id="IPR006311">
    <property type="entry name" value="TAT_signal"/>
</dbReference>
<dbReference type="EMBL" id="LDRC01000039">
    <property type="protein sequence ID" value="KTR52006.1"/>
    <property type="molecule type" value="Genomic_DNA"/>
</dbReference>
<dbReference type="PROSITE" id="PS51257">
    <property type="entry name" value="PROKAR_LIPOPROTEIN"/>
    <property type="match status" value="1"/>
</dbReference>
<organism evidence="5 6">
    <name type="scientific">Curtobacterium oceanosedimentum</name>
    <dbReference type="NCBI Taxonomy" id="465820"/>
    <lineage>
        <taxon>Bacteria</taxon>
        <taxon>Bacillati</taxon>
        <taxon>Actinomycetota</taxon>
        <taxon>Actinomycetes</taxon>
        <taxon>Micrococcales</taxon>
        <taxon>Microbacteriaceae</taxon>
        <taxon>Curtobacterium</taxon>
    </lineage>
</organism>
<evidence type="ECO:0000313" key="6">
    <source>
        <dbReference type="Proteomes" id="UP000072763"/>
    </source>
</evidence>
<dbReference type="PANTHER" id="PTHR30061:SF50">
    <property type="entry name" value="MALTOSE_MALTODEXTRIN-BINDING PERIPLASMIC PROTEIN"/>
    <property type="match status" value="1"/>
</dbReference>
<feature type="signal peptide" evidence="4">
    <location>
        <begin position="1"/>
        <end position="24"/>
    </location>
</feature>
<dbReference type="CDD" id="cd13585">
    <property type="entry name" value="PBP2_TMBP_like"/>
    <property type="match status" value="1"/>
</dbReference>
<dbReference type="RefSeq" id="WP_058749656.1">
    <property type="nucleotide sequence ID" value="NZ_LDRC01000039.1"/>
</dbReference>
<evidence type="ECO:0000256" key="4">
    <source>
        <dbReference type="SAM" id="SignalP"/>
    </source>
</evidence>
<evidence type="ECO:0000313" key="5">
    <source>
        <dbReference type="EMBL" id="KTR52006.1"/>
    </source>
</evidence>
<gene>
    <name evidence="5" type="ORF">NS359_07885</name>
</gene>
<name>A0A147DRF2_9MICO</name>
<dbReference type="GO" id="GO:0042956">
    <property type="term" value="P:maltodextrin transmembrane transport"/>
    <property type="evidence" value="ECO:0007669"/>
    <property type="project" value="TreeGrafter"/>
</dbReference>
<dbReference type="OrthoDB" id="1650177at2"/>
<reference evidence="5 6" key="1">
    <citation type="journal article" date="2016" name="Front. Microbiol.">
        <title>Genomic Resource of Rice Seed Associated Bacteria.</title>
        <authorList>
            <person name="Midha S."/>
            <person name="Bansal K."/>
            <person name="Sharma S."/>
            <person name="Kumar N."/>
            <person name="Patil P.P."/>
            <person name="Chaudhry V."/>
            <person name="Patil P.B."/>
        </authorList>
    </citation>
    <scope>NUCLEOTIDE SEQUENCE [LARGE SCALE GENOMIC DNA]</scope>
    <source>
        <strain evidence="5 6">NS359</strain>
    </source>
</reference>
<dbReference type="PANTHER" id="PTHR30061">
    <property type="entry name" value="MALTOSE-BINDING PERIPLASMIC PROTEIN"/>
    <property type="match status" value="1"/>
</dbReference>
<evidence type="ECO:0000256" key="2">
    <source>
        <dbReference type="ARBA" id="ARBA00022448"/>
    </source>
</evidence>
<dbReference type="GO" id="GO:1901982">
    <property type="term" value="F:maltose binding"/>
    <property type="evidence" value="ECO:0007669"/>
    <property type="project" value="TreeGrafter"/>
</dbReference>
<dbReference type="SUPFAM" id="SSF53850">
    <property type="entry name" value="Periplasmic binding protein-like II"/>
    <property type="match status" value="1"/>
</dbReference>
<accession>A0A147DRF2</accession>
<dbReference type="AlphaFoldDB" id="A0A147DRF2"/>
<dbReference type="STRING" id="465820.NS263_15905"/>
<dbReference type="GO" id="GO:0015768">
    <property type="term" value="P:maltose transport"/>
    <property type="evidence" value="ECO:0007669"/>
    <property type="project" value="TreeGrafter"/>
</dbReference>
<sequence>MTHSISRRALFAGGASALALGALAACSSPSTPNPRSGATGTVSYWLWDANQLPAYQAVAKAFERENPDIRIRITQLGWNDYWTKLTAGFIAGTAPDVFTDHLSKFPQFADLDVLYRLDELEATSAIRDDDYQSGLAQLWKGRDGHRYGSPKDWDTIAMFYDRNVIAKAGYTAEDLAALEWNPDDGGTFEKAIAHLTVDGKGRRGDEPGFDRSDVAVYGMSANGSGGDGFGQTQWSPFTGSIDWFYTNKNPWGNEFRYDDPAFQKTISWYFGLAEKGYMPKYGVFSTTTGPDVQLGSRKVALSFNGSWMIGAYANLQGVDVAIAPTPRGPIGHRASMFNGLGDSITKQARNPEAAAKWVAFLGSAAAQEIVGRAGIVFPARRSGTDAAVAAFRERGLDVTAFTEQVADGTTFLFPVTRNPADVQALVQPAFDDIYANGKPVSTLTGVNEQVNTLLALT</sequence>
<protein>
    <submittedName>
        <fullName evidence="5">ABC transporter substrate-binding protein</fullName>
    </submittedName>
</protein>
<feature type="chain" id="PRO_5007543798" evidence="4">
    <location>
        <begin position="25"/>
        <end position="457"/>
    </location>
</feature>
<dbReference type="Gene3D" id="3.40.190.10">
    <property type="entry name" value="Periplasmic binding protein-like II"/>
    <property type="match status" value="1"/>
</dbReference>
<keyword evidence="3 4" id="KW-0732">Signal</keyword>
<dbReference type="InterPro" id="IPR006059">
    <property type="entry name" value="SBP"/>
</dbReference>
<dbReference type="Pfam" id="PF13416">
    <property type="entry name" value="SBP_bac_8"/>
    <property type="match status" value="1"/>
</dbReference>
<proteinExistence type="inferred from homology"/>
<dbReference type="PROSITE" id="PS51318">
    <property type="entry name" value="TAT"/>
    <property type="match status" value="1"/>
</dbReference>
<dbReference type="PATRIC" id="fig|465820.4.peg.1667"/>
<evidence type="ECO:0000256" key="3">
    <source>
        <dbReference type="ARBA" id="ARBA00022729"/>
    </source>
</evidence>
<dbReference type="Proteomes" id="UP000072763">
    <property type="component" value="Unassembled WGS sequence"/>
</dbReference>
<evidence type="ECO:0000256" key="1">
    <source>
        <dbReference type="ARBA" id="ARBA00008520"/>
    </source>
</evidence>
<comment type="caution">
    <text evidence="5">The sequence shown here is derived from an EMBL/GenBank/DDBJ whole genome shotgun (WGS) entry which is preliminary data.</text>
</comment>
<comment type="similarity">
    <text evidence="1">Belongs to the bacterial solute-binding protein 1 family.</text>
</comment>
<keyword evidence="2" id="KW-0813">Transport</keyword>
<dbReference type="GO" id="GO:0055052">
    <property type="term" value="C:ATP-binding cassette (ABC) transporter complex, substrate-binding subunit-containing"/>
    <property type="evidence" value="ECO:0007669"/>
    <property type="project" value="TreeGrafter"/>
</dbReference>